<dbReference type="Proteomes" id="UP000319148">
    <property type="component" value="Unassembled WGS sequence"/>
</dbReference>
<dbReference type="AlphaFoldDB" id="A0A501PJV3"/>
<organism evidence="2 3">
    <name type="scientific">Emcibacter nanhaiensis</name>
    <dbReference type="NCBI Taxonomy" id="1505037"/>
    <lineage>
        <taxon>Bacteria</taxon>
        <taxon>Pseudomonadati</taxon>
        <taxon>Pseudomonadota</taxon>
        <taxon>Alphaproteobacteria</taxon>
        <taxon>Emcibacterales</taxon>
        <taxon>Emcibacteraceae</taxon>
        <taxon>Emcibacter</taxon>
    </lineage>
</organism>
<dbReference type="OrthoDB" id="459617at2"/>
<gene>
    <name evidence="2" type="ORF">FIV46_08335</name>
</gene>
<dbReference type="Pfam" id="PF12680">
    <property type="entry name" value="SnoaL_2"/>
    <property type="match status" value="1"/>
</dbReference>
<dbReference type="InterPro" id="IPR032710">
    <property type="entry name" value="NTF2-like_dom_sf"/>
</dbReference>
<dbReference type="InterPro" id="IPR037401">
    <property type="entry name" value="SnoaL-like"/>
</dbReference>
<dbReference type="EMBL" id="VFIY01000006">
    <property type="protein sequence ID" value="TPD60793.1"/>
    <property type="molecule type" value="Genomic_DNA"/>
</dbReference>
<dbReference type="SUPFAM" id="SSF54427">
    <property type="entry name" value="NTF2-like"/>
    <property type="match status" value="1"/>
</dbReference>
<evidence type="ECO:0000313" key="3">
    <source>
        <dbReference type="Proteomes" id="UP000319148"/>
    </source>
</evidence>
<sequence>MEVAEQRSKVVEAYIQAFEDRNAEAVMALYADEATVEDPYGTEPIKGRDAIYAFYQKAMDLNARLSLDGPVRVAGDIAAFPFTVRVTVDGKRQQLEVIDTFRFDRQGKIIEMRAFWGPLNSQEI</sequence>
<protein>
    <submittedName>
        <fullName evidence="2">DUF4440 domain-containing protein</fullName>
    </submittedName>
</protein>
<evidence type="ECO:0000313" key="2">
    <source>
        <dbReference type="EMBL" id="TPD60793.1"/>
    </source>
</evidence>
<name>A0A501PJV3_9PROT</name>
<reference evidence="3" key="1">
    <citation type="submission" date="2019-06" db="EMBL/GenBank/DDBJ databases">
        <title>The complete genome of Emcibacter congregatus ZYLT.</title>
        <authorList>
            <person name="Zhao Z."/>
        </authorList>
    </citation>
    <scope>NUCLEOTIDE SEQUENCE [LARGE SCALE GENOMIC DNA]</scope>
    <source>
        <strain evidence="3">MCCC 1A06723</strain>
    </source>
</reference>
<comment type="caution">
    <text evidence="2">The sequence shown here is derived from an EMBL/GenBank/DDBJ whole genome shotgun (WGS) entry which is preliminary data.</text>
</comment>
<feature type="domain" description="SnoaL-like" evidence="1">
    <location>
        <begin position="11"/>
        <end position="112"/>
    </location>
</feature>
<evidence type="ECO:0000259" key="1">
    <source>
        <dbReference type="Pfam" id="PF12680"/>
    </source>
</evidence>
<accession>A0A501PJV3</accession>
<proteinExistence type="predicted"/>
<dbReference type="Gene3D" id="3.10.450.50">
    <property type="match status" value="1"/>
</dbReference>
<keyword evidence="3" id="KW-1185">Reference proteome</keyword>